<proteinExistence type="predicted"/>
<evidence type="ECO:0000256" key="4">
    <source>
        <dbReference type="ARBA" id="ARBA00023157"/>
    </source>
</evidence>
<name>A0ABY8BEH3_9BURK</name>
<protein>
    <submittedName>
        <fullName evidence="5">Tannase/feruloyl esterase family alpha/beta hydrolase</fullName>
    </submittedName>
</protein>
<keyword evidence="3 5" id="KW-0378">Hydrolase</keyword>
<keyword evidence="1" id="KW-0719">Serine esterase</keyword>
<evidence type="ECO:0000256" key="2">
    <source>
        <dbReference type="ARBA" id="ARBA00022729"/>
    </source>
</evidence>
<dbReference type="InterPro" id="IPR011118">
    <property type="entry name" value="Tannase/feruloyl_esterase"/>
</dbReference>
<keyword evidence="6" id="KW-1185">Reference proteome</keyword>
<dbReference type="Proteomes" id="UP001216510">
    <property type="component" value="Chromosome"/>
</dbReference>
<dbReference type="EMBL" id="CP119083">
    <property type="protein sequence ID" value="WEF34240.1"/>
    <property type="molecule type" value="Genomic_DNA"/>
</dbReference>
<accession>A0ABY8BEH3</accession>
<dbReference type="PANTHER" id="PTHR33938:SF15">
    <property type="entry name" value="FERULOYL ESTERASE B-RELATED"/>
    <property type="match status" value="1"/>
</dbReference>
<evidence type="ECO:0000256" key="1">
    <source>
        <dbReference type="ARBA" id="ARBA00022487"/>
    </source>
</evidence>
<keyword evidence="4" id="KW-1015">Disulfide bond</keyword>
<evidence type="ECO:0000313" key="5">
    <source>
        <dbReference type="EMBL" id="WEF34240.1"/>
    </source>
</evidence>
<dbReference type="GO" id="GO:0016787">
    <property type="term" value="F:hydrolase activity"/>
    <property type="evidence" value="ECO:0007669"/>
    <property type="project" value="UniProtKB-KW"/>
</dbReference>
<dbReference type="Pfam" id="PF07519">
    <property type="entry name" value="Tannase"/>
    <property type="match status" value="1"/>
</dbReference>
<gene>
    <name evidence="5" type="ORF">PX653_05575</name>
</gene>
<organism evidence="5 6">
    <name type="scientific">Pseudoduganella chitinolytica</name>
    <dbReference type="NCBI Taxonomy" id="34070"/>
    <lineage>
        <taxon>Bacteria</taxon>
        <taxon>Pseudomonadati</taxon>
        <taxon>Pseudomonadota</taxon>
        <taxon>Betaproteobacteria</taxon>
        <taxon>Burkholderiales</taxon>
        <taxon>Oxalobacteraceae</taxon>
        <taxon>Telluria group</taxon>
        <taxon>Pseudoduganella</taxon>
    </lineage>
</organism>
<keyword evidence="2" id="KW-0732">Signal</keyword>
<reference evidence="5 6" key="1">
    <citation type="submission" date="2023-02" db="EMBL/GenBank/DDBJ databases">
        <title>Gemone sequence of Telluria chitinolytica ACM 3522T.</title>
        <authorList>
            <person name="Frediansyah A."/>
            <person name="Miess H."/>
            <person name="Gross H."/>
        </authorList>
    </citation>
    <scope>NUCLEOTIDE SEQUENCE [LARGE SCALE GENOMIC DNA]</scope>
    <source>
        <strain evidence="5 6">ACM 3522</strain>
    </source>
</reference>
<sequence>MNSWTRVSSSFVRFPICPPSVNCRDGDPARFIHPLYACRASFRTTIGWLSPILDSTTFNASWDALKVLENWTENGIAPDHPVVTDTFGVPGRTRPLCDYPGWPKYRGSGDVDRADSFVCAAP</sequence>
<dbReference type="PANTHER" id="PTHR33938">
    <property type="entry name" value="FERULOYL ESTERASE B-RELATED"/>
    <property type="match status" value="1"/>
</dbReference>
<evidence type="ECO:0000256" key="3">
    <source>
        <dbReference type="ARBA" id="ARBA00022801"/>
    </source>
</evidence>
<evidence type="ECO:0000313" key="6">
    <source>
        <dbReference type="Proteomes" id="UP001216510"/>
    </source>
</evidence>